<dbReference type="CDD" id="cd00537">
    <property type="entry name" value="MTHFR"/>
    <property type="match status" value="1"/>
</dbReference>
<evidence type="ECO:0000256" key="4">
    <source>
        <dbReference type="ARBA" id="ARBA00022630"/>
    </source>
</evidence>
<comment type="cofactor">
    <cofactor evidence="1 8">
        <name>FAD</name>
        <dbReference type="ChEBI" id="CHEBI:57692"/>
    </cofactor>
</comment>
<evidence type="ECO:0000256" key="1">
    <source>
        <dbReference type="ARBA" id="ARBA00001974"/>
    </source>
</evidence>
<comment type="catalytic activity">
    <reaction evidence="7">
        <text>(6S)-5-methyl-5,6,7,8-tetrahydrofolate + NAD(+) = (6R)-5,10-methylene-5,6,7,8-tetrahydrofolate + NADH + H(+)</text>
        <dbReference type="Rhea" id="RHEA:19821"/>
        <dbReference type="ChEBI" id="CHEBI:15378"/>
        <dbReference type="ChEBI" id="CHEBI:15636"/>
        <dbReference type="ChEBI" id="CHEBI:18608"/>
        <dbReference type="ChEBI" id="CHEBI:57540"/>
        <dbReference type="ChEBI" id="CHEBI:57945"/>
        <dbReference type="EC" id="1.5.1.54"/>
    </reaction>
    <physiologicalReaction direction="right-to-left" evidence="7">
        <dbReference type="Rhea" id="RHEA:19823"/>
    </physiologicalReaction>
</comment>
<dbReference type="Pfam" id="PF02219">
    <property type="entry name" value="MTHFR"/>
    <property type="match status" value="1"/>
</dbReference>
<dbReference type="InterPro" id="IPR003171">
    <property type="entry name" value="Mehydrof_redctse-like"/>
</dbReference>
<keyword evidence="6 8" id="KW-0560">Oxidoreductase</keyword>
<comment type="similarity">
    <text evidence="3 8">Belongs to the methylenetetrahydrofolate reductase family.</text>
</comment>
<evidence type="ECO:0000256" key="7">
    <source>
        <dbReference type="ARBA" id="ARBA00048628"/>
    </source>
</evidence>
<evidence type="ECO:0000256" key="3">
    <source>
        <dbReference type="ARBA" id="ARBA00006743"/>
    </source>
</evidence>
<gene>
    <name evidence="9" type="ORF">M8332_00400</name>
</gene>
<dbReference type="SUPFAM" id="SSF51730">
    <property type="entry name" value="FAD-linked oxidoreductase"/>
    <property type="match status" value="1"/>
</dbReference>
<evidence type="ECO:0000256" key="2">
    <source>
        <dbReference type="ARBA" id="ARBA00004777"/>
    </source>
</evidence>
<dbReference type="RefSeq" id="WP_252780188.1">
    <property type="nucleotide sequence ID" value="NZ_CP097478.1"/>
</dbReference>
<accession>A0ABY5C3K3</accession>
<keyword evidence="10" id="KW-1185">Reference proteome</keyword>
<evidence type="ECO:0000256" key="6">
    <source>
        <dbReference type="ARBA" id="ARBA00023002"/>
    </source>
</evidence>
<keyword evidence="5 8" id="KW-0274">FAD</keyword>
<proteinExistence type="inferred from homology"/>
<comment type="pathway">
    <text evidence="2 8">One-carbon metabolism; tetrahydrofolate interconversion.</text>
</comment>
<evidence type="ECO:0000313" key="9">
    <source>
        <dbReference type="EMBL" id="USS93364.1"/>
    </source>
</evidence>
<dbReference type="PANTHER" id="PTHR45754:SF3">
    <property type="entry name" value="METHYLENETETRAHYDROFOLATE REDUCTASE (NADPH)"/>
    <property type="match status" value="1"/>
</dbReference>
<evidence type="ECO:0000313" key="10">
    <source>
        <dbReference type="Proteomes" id="UP001057532"/>
    </source>
</evidence>
<name>A0ABY5C3K3_9LACO</name>
<dbReference type="PANTHER" id="PTHR45754">
    <property type="entry name" value="METHYLENETETRAHYDROFOLATE REDUCTASE"/>
    <property type="match status" value="1"/>
</dbReference>
<sequence length="271" mass="29950">MAFPVGVEISAQATPAANQAWLARSGLGTTVRPTFVTVTDRTGGQVLAPEWVDMVARLTAVQLPVMPHLTGLYQTPWGLKQRVQTLAGLGVHHYLVLRGDRNSNCRPTGYYPHATDLLRVLHRVPQLELGAAAYPMRHPESGTWGAELFYLRAKVQAGAQFLVTQFCFDDSALVAWLDRLQTAQLRVPVIVGVLPLTSRMRLRQAEQLLGEPLPAAIQQQFATCLDEQAVFTQGLRLARAQINTLRQYGVGVQVYTFNDVALIRSLNELIN</sequence>
<dbReference type="InterPro" id="IPR029041">
    <property type="entry name" value="FAD-linked_oxidoreductase-like"/>
</dbReference>
<dbReference type="Proteomes" id="UP001057532">
    <property type="component" value="Chromosome"/>
</dbReference>
<dbReference type="EMBL" id="CP097478">
    <property type="protein sequence ID" value="USS93364.1"/>
    <property type="molecule type" value="Genomic_DNA"/>
</dbReference>
<keyword evidence="4 8" id="KW-0285">Flavoprotein</keyword>
<evidence type="ECO:0000256" key="8">
    <source>
        <dbReference type="RuleBase" id="RU003862"/>
    </source>
</evidence>
<dbReference type="Gene3D" id="3.20.20.220">
    <property type="match status" value="1"/>
</dbReference>
<protein>
    <recommendedName>
        <fullName evidence="8">Methylenetetrahydrofolate reductase</fullName>
    </recommendedName>
</protein>
<reference evidence="9" key="1">
    <citation type="submission" date="2022-05" db="EMBL/GenBank/DDBJ databases">
        <authorList>
            <person name="Oliphant S.A."/>
            <person name="Watson-Haigh N.S."/>
            <person name="Sumby K.M."/>
            <person name="Gardner J.M."/>
            <person name="Jiranek V."/>
        </authorList>
    </citation>
    <scope>NUCLEOTIDE SEQUENCE</scope>
    <source>
        <strain evidence="9">Ru20-1</strain>
    </source>
</reference>
<organism evidence="9 10">
    <name type="scientific">Fructilactobacillus ixorae</name>
    <dbReference type="NCBI Taxonomy" id="1750535"/>
    <lineage>
        <taxon>Bacteria</taxon>
        <taxon>Bacillati</taxon>
        <taxon>Bacillota</taxon>
        <taxon>Bacilli</taxon>
        <taxon>Lactobacillales</taxon>
        <taxon>Lactobacillaceae</taxon>
        <taxon>Fructilactobacillus</taxon>
    </lineage>
</organism>
<evidence type="ECO:0000256" key="5">
    <source>
        <dbReference type="ARBA" id="ARBA00022827"/>
    </source>
</evidence>